<dbReference type="Proteomes" id="UP001300012">
    <property type="component" value="Unassembled WGS sequence"/>
</dbReference>
<sequence>MNLYEQCDAVKTKDDLMIFIQVLRNDLQTNNDEWENITLEHYLESIEAWITDTTSLPNEPNWKSLAQIMYAGKVYE</sequence>
<organism evidence="2 3">
    <name type="scientific">Paenibacillus radicis</name>
    <name type="common">ex Xue et al. 2023</name>
    <dbReference type="NCBI Taxonomy" id="2972489"/>
    <lineage>
        <taxon>Bacteria</taxon>
        <taxon>Bacillati</taxon>
        <taxon>Bacillota</taxon>
        <taxon>Bacilli</taxon>
        <taxon>Bacillales</taxon>
        <taxon>Paenibacillaceae</taxon>
        <taxon>Paenibacillus</taxon>
    </lineage>
</organism>
<keyword evidence="3" id="KW-1185">Reference proteome</keyword>
<evidence type="ECO:0000313" key="3">
    <source>
        <dbReference type="Proteomes" id="UP001300012"/>
    </source>
</evidence>
<feature type="domain" description="DUF7660" evidence="1">
    <location>
        <begin position="12"/>
        <end position="76"/>
    </location>
</feature>
<protein>
    <recommendedName>
        <fullName evidence="1">DUF7660 domain-containing protein</fullName>
    </recommendedName>
</protein>
<comment type="caution">
    <text evidence="2">The sequence shown here is derived from an EMBL/GenBank/DDBJ whole genome shotgun (WGS) entry which is preliminary data.</text>
</comment>
<reference evidence="2 3" key="1">
    <citation type="submission" date="2022-08" db="EMBL/GenBank/DDBJ databases">
        <title>Paenibacillus endoradicis sp. nov., Paenibacillus radicibacter sp. nov and Paenibacillus pararadicis sp. nov., three cold-adapted plant growth-promoting bacteria isolated from root of Larix gmelinii in Great Khingan.</title>
        <authorList>
            <person name="Xue H."/>
        </authorList>
    </citation>
    <scope>NUCLEOTIDE SEQUENCE [LARGE SCALE GENOMIC DNA]</scope>
    <source>
        <strain evidence="2 3">N5-1-1-5</strain>
    </source>
</reference>
<evidence type="ECO:0000313" key="2">
    <source>
        <dbReference type="EMBL" id="MCR8630883.1"/>
    </source>
</evidence>
<evidence type="ECO:0000259" key="1">
    <source>
        <dbReference type="Pfam" id="PF24693"/>
    </source>
</evidence>
<accession>A0ABT1YF80</accession>
<dbReference type="InterPro" id="IPR056077">
    <property type="entry name" value="DUF7660"/>
</dbReference>
<gene>
    <name evidence="2" type="ORF">NV381_06670</name>
</gene>
<dbReference type="EMBL" id="JANQBD010000003">
    <property type="protein sequence ID" value="MCR8630883.1"/>
    <property type="molecule type" value="Genomic_DNA"/>
</dbReference>
<dbReference type="Pfam" id="PF24693">
    <property type="entry name" value="DUF7660"/>
    <property type="match status" value="1"/>
</dbReference>
<dbReference type="RefSeq" id="WP_258212480.1">
    <property type="nucleotide sequence ID" value="NZ_JANQBD010000003.1"/>
</dbReference>
<name>A0ABT1YF80_9BACL</name>
<proteinExistence type="predicted"/>